<evidence type="ECO:0000256" key="7">
    <source>
        <dbReference type="ARBA" id="ARBA00023157"/>
    </source>
</evidence>
<evidence type="ECO:0000256" key="11">
    <source>
        <dbReference type="PIRSR" id="PIRSR601382-3"/>
    </source>
</evidence>
<evidence type="ECO:0000256" key="1">
    <source>
        <dbReference type="ARBA" id="ARBA00001913"/>
    </source>
</evidence>
<dbReference type="GO" id="GO:0005509">
    <property type="term" value="F:calcium ion binding"/>
    <property type="evidence" value="ECO:0007669"/>
    <property type="project" value="InterPro"/>
</dbReference>
<evidence type="ECO:0000256" key="10">
    <source>
        <dbReference type="PIRSR" id="PIRSR601382-2"/>
    </source>
</evidence>
<feature type="binding site" evidence="10">
    <location>
        <position position="507"/>
    </location>
    <ligand>
        <name>Ca(2+)</name>
        <dbReference type="ChEBI" id="CHEBI:29108"/>
    </ligand>
</feature>
<evidence type="ECO:0000256" key="9">
    <source>
        <dbReference type="ARBA" id="ARBA00048605"/>
    </source>
</evidence>
<evidence type="ECO:0000256" key="3">
    <source>
        <dbReference type="ARBA" id="ARBA00007658"/>
    </source>
</evidence>
<comment type="similarity">
    <text evidence="3 12">Belongs to the glycosyl hydrolase 47 family.</text>
</comment>
<sequence length="517" mass="59836">MYLKYRFAFIITLILLFGLLYGFYEIKPNTKKSHKPKEDSQGRKIDYKVFRKRQAIKNAMVHAWNGYSTYAFGKDELLPVTNGWKNNWGGWGVTLIDSLDTLYMMDMHDDFKKAKDFVETIDFNKIVGIDYISFFETGIRVLGGLISAYDLSNDKLFLDKAVEIADILLIAFDPKSGIPYRRIDVNNRKAIYGYGTSIAEIGSFQLEFMRLYNLTGNFEYYKKSQHVIDFIDKSEVPIPGLYPQILNITSGQLKGILTVGGGADSFYEYLLKLYIIHGKNGEQFRRMYEQSIDSIKEHMIYRSNKGSKLLFVSELFESIFTPTGEMEHLACFLPGLLALGSKELNRADDLELAKELMKTCYHFYRGTETGLSPDSVKFSFDTNEHAWGPESKTINIINTKPNDEPDFNIVKAEYILRPETVESLMILYRVTGDEIYREWGWIIFNSFEKHLKTPAAYSAFRDVSIDEGIFSKTNSMESFFLAETLKYLYMLFSPPHFYSLDEYVFNTEAHPFKIMKR</sequence>
<feature type="disulfide bond" evidence="11">
    <location>
        <begin position="331"/>
        <end position="360"/>
    </location>
</feature>
<evidence type="ECO:0000313" key="13">
    <source>
        <dbReference type="EMBL" id="PWA03708.1"/>
    </source>
</evidence>
<dbReference type="Gene3D" id="1.50.10.10">
    <property type="match status" value="1"/>
</dbReference>
<dbReference type="GO" id="GO:0005975">
    <property type="term" value="P:carbohydrate metabolic process"/>
    <property type="evidence" value="ECO:0007669"/>
    <property type="project" value="InterPro"/>
</dbReference>
<dbReference type="PANTHER" id="PTHR11742:SF55">
    <property type="entry name" value="ENDOPLASMIC RETICULUM MANNOSYL-OLIGOSACCHARIDE 1,2-ALPHA-MANNOSIDASE"/>
    <property type="match status" value="1"/>
</dbReference>
<keyword evidence="6 10" id="KW-0106">Calcium</keyword>
<dbReference type="InterPro" id="IPR012341">
    <property type="entry name" value="6hp_glycosidase-like_sf"/>
</dbReference>
<keyword evidence="12" id="KW-0326">Glycosidase</keyword>
<evidence type="ECO:0000256" key="2">
    <source>
        <dbReference type="ARBA" id="ARBA00004922"/>
    </source>
</evidence>
<dbReference type="InterPro" id="IPR050749">
    <property type="entry name" value="Glycosyl_Hydrolase_47"/>
</dbReference>
<comment type="catalytic activity">
    <reaction evidence="9">
        <text>N(4)-(alpha-D-Man-(1-&gt;2)-alpha-D-Man-(1-&gt;2)-alpha-D-Man-(1-&gt;3)-[alpha-D-Man-(1-&gt;2)-alpha-D-Man-(1-&gt;3)-[alpha-D-Man-(1-&gt;2)-alpha-D-Man-(1-&gt;6)]-alpha-D-Man-(1-&gt;6)]-beta-D-Man-(1-&gt;4)-beta-D-GlcNAc-(1-&gt;4)-beta-D-GlcNAc)-L-asparaginyl-[protein] (N-glucan mannose isomer 9A1,2,3B1,2,3) + 4 H2O = N(4)-(alpha-D-Man-(1-&gt;3)-[alpha-D-Man-(1-&gt;3)-[alpha-D-Man-(1-&gt;6)]-alpha-D-Man-(1-&gt;6)]-beta-D-Man-(1-&gt;4)-beta-D-GlcNAc-(1-&gt;4)-beta-D-GlcNAc)-L-asparaginyl-[protein] (N-glucan mannose isomer 5A1,2) + 4 beta-D-mannose</text>
        <dbReference type="Rhea" id="RHEA:56008"/>
        <dbReference type="Rhea" id="RHEA-COMP:14356"/>
        <dbReference type="Rhea" id="RHEA-COMP:14367"/>
        <dbReference type="ChEBI" id="CHEBI:15377"/>
        <dbReference type="ChEBI" id="CHEBI:28563"/>
        <dbReference type="ChEBI" id="CHEBI:59087"/>
        <dbReference type="ChEBI" id="CHEBI:139493"/>
        <dbReference type="EC" id="3.2.1.113"/>
    </reaction>
</comment>
<evidence type="ECO:0000256" key="12">
    <source>
        <dbReference type="RuleBase" id="RU361193"/>
    </source>
</evidence>
<organism evidence="13 14">
    <name type="scientific">Smittium angustum</name>
    <dbReference type="NCBI Taxonomy" id="133377"/>
    <lineage>
        <taxon>Eukaryota</taxon>
        <taxon>Fungi</taxon>
        <taxon>Fungi incertae sedis</taxon>
        <taxon>Zoopagomycota</taxon>
        <taxon>Kickxellomycotina</taxon>
        <taxon>Harpellomycetes</taxon>
        <taxon>Harpellales</taxon>
        <taxon>Legeriomycetaceae</taxon>
        <taxon>Smittium</taxon>
    </lineage>
</organism>
<comment type="caution">
    <text evidence="13">The sequence shown here is derived from an EMBL/GenBank/DDBJ whole genome shotgun (WGS) entry which is preliminary data.</text>
</comment>
<dbReference type="Proteomes" id="UP000245591">
    <property type="component" value="Unassembled WGS sequence"/>
</dbReference>
<dbReference type="PANTHER" id="PTHR11742">
    <property type="entry name" value="MANNOSYL-OLIGOSACCHARIDE ALPHA-1,2-MANNOSIDASE-RELATED"/>
    <property type="match status" value="1"/>
</dbReference>
<dbReference type="InterPro" id="IPR036026">
    <property type="entry name" value="Seven-hairpin_glycosidases"/>
</dbReference>
<keyword evidence="4 10" id="KW-0479">Metal-binding</keyword>
<dbReference type="SUPFAM" id="SSF48225">
    <property type="entry name" value="Seven-hairpin glycosidases"/>
    <property type="match status" value="1"/>
</dbReference>
<evidence type="ECO:0000256" key="5">
    <source>
        <dbReference type="ARBA" id="ARBA00022801"/>
    </source>
</evidence>
<evidence type="ECO:0000313" key="14">
    <source>
        <dbReference type="Proteomes" id="UP000245591"/>
    </source>
</evidence>
<dbReference type="EMBL" id="MBFU01000007">
    <property type="protein sequence ID" value="PWA03708.1"/>
    <property type="molecule type" value="Genomic_DNA"/>
</dbReference>
<keyword evidence="7 11" id="KW-1015">Disulfide bond</keyword>
<dbReference type="GO" id="GO:0005783">
    <property type="term" value="C:endoplasmic reticulum"/>
    <property type="evidence" value="ECO:0007669"/>
    <property type="project" value="TreeGrafter"/>
</dbReference>
<protein>
    <recommendedName>
        <fullName evidence="12">alpha-1,2-Mannosidase</fullName>
        <ecNumber evidence="12">3.2.1.-</ecNumber>
    </recommendedName>
</protein>
<dbReference type="GO" id="GO:0004571">
    <property type="term" value="F:mannosyl-oligosaccharide 1,2-alpha-mannosidase activity"/>
    <property type="evidence" value="ECO:0007669"/>
    <property type="project" value="UniProtKB-EC"/>
</dbReference>
<gene>
    <name evidence="13" type="ORF">BB558_000122</name>
</gene>
<dbReference type="InterPro" id="IPR001382">
    <property type="entry name" value="Glyco_hydro_47"/>
</dbReference>
<accession>A0A2U1JFD9</accession>
<dbReference type="AlphaFoldDB" id="A0A2U1JFD9"/>
<evidence type="ECO:0000256" key="6">
    <source>
        <dbReference type="ARBA" id="ARBA00022837"/>
    </source>
</evidence>
<dbReference type="GO" id="GO:0016020">
    <property type="term" value="C:membrane"/>
    <property type="evidence" value="ECO:0007669"/>
    <property type="project" value="InterPro"/>
</dbReference>
<evidence type="ECO:0000256" key="4">
    <source>
        <dbReference type="ARBA" id="ARBA00022723"/>
    </source>
</evidence>
<dbReference type="PRINTS" id="PR00747">
    <property type="entry name" value="GLYHDRLASE47"/>
</dbReference>
<comment type="cofactor">
    <cofactor evidence="1 10">
        <name>Ca(2+)</name>
        <dbReference type="ChEBI" id="CHEBI:29108"/>
    </cofactor>
</comment>
<reference evidence="13 14" key="1">
    <citation type="journal article" date="2018" name="MBio">
        <title>Comparative Genomics Reveals the Core Gene Toolbox for the Fungus-Insect Symbiosis.</title>
        <authorList>
            <person name="Wang Y."/>
            <person name="Stata M."/>
            <person name="Wang W."/>
            <person name="Stajich J.E."/>
            <person name="White M.M."/>
            <person name="Moncalvo J.M."/>
        </authorList>
    </citation>
    <scope>NUCLEOTIDE SEQUENCE [LARGE SCALE GENOMIC DNA]</scope>
    <source>
        <strain evidence="13 14">AUS-126-30</strain>
    </source>
</reference>
<proteinExistence type="inferred from homology"/>
<keyword evidence="5 12" id="KW-0378">Hydrolase</keyword>
<comment type="catalytic activity">
    <reaction evidence="8">
        <text>N(4)-(alpha-D-Man-(1-&gt;2)-alpha-D-Man-(1-&gt;2)-alpha-D-Man-(1-&gt;3)-[alpha-D-Man-(1-&gt;3)-[alpha-D-Man-(1-&gt;2)-alpha-D-Man-(1-&gt;6)]-alpha-D-Man-(1-&gt;6)]-beta-D-Man-(1-&gt;4)-beta-D-GlcNAc-(1-&gt;4)-beta-D-GlcNAc)-L-asparaginyl-[protein] (N-glucan mannose isomer 8A1,2,3B1,3) + 3 H2O = N(4)-(alpha-D-Man-(1-&gt;3)-[alpha-D-Man-(1-&gt;3)-[alpha-D-Man-(1-&gt;6)]-alpha-D-Man-(1-&gt;6)]-beta-D-Man-(1-&gt;4)-beta-D-GlcNAc-(1-&gt;4)-beta-D-GlcNAc)-L-asparaginyl-[protein] (N-glucan mannose isomer 5A1,2) + 3 beta-D-mannose</text>
        <dbReference type="Rhea" id="RHEA:56028"/>
        <dbReference type="Rhea" id="RHEA-COMP:14358"/>
        <dbReference type="Rhea" id="RHEA-COMP:14367"/>
        <dbReference type="ChEBI" id="CHEBI:15377"/>
        <dbReference type="ChEBI" id="CHEBI:28563"/>
        <dbReference type="ChEBI" id="CHEBI:59087"/>
        <dbReference type="ChEBI" id="CHEBI:60628"/>
        <dbReference type="EC" id="3.2.1.113"/>
    </reaction>
</comment>
<comment type="pathway">
    <text evidence="2">Protein modification; protein glycosylation.</text>
</comment>
<keyword evidence="14" id="KW-1185">Reference proteome</keyword>
<dbReference type="EC" id="3.2.1.-" evidence="12"/>
<dbReference type="GO" id="GO:0036503">
    <property type="term" value="P:ERAD pathway"/>
    <property type="evidence" value="ECO:0007669"/>
    <property type="project" value="UniProtKB-ARBA"/>
</dbReference>
<name>A0A2U1JFD9_SMIAN</name>
<dbReference type="Pfam" id="PF01532">
    <property type="entry name" value="Glyco_hydro_47"/>
    <property type="match status" value="1"/>
</dbReference>
<evidence type="ECO:0000256" key="8">
    <source>
        <dbReference type="ARBA" id="ARBA00047669"/>
    </source>
</evidence>